<feature type="transmembrane region" description="Helical" evidence="6">
    <location>
        <begin position="53"/>
        <end position="71"/>
    </location>
</feature>
<keyword evidence="3 6" id="KW-0812">Transmembrane</keyword>
<reference evidence="8" key="1">
    <citation type="submission" date="2021-01" db="EMBL/GenBank/DDBJ databases">
        <title>Whole genome shotgun sequence of Planobispora takensis NBRC 109077.</title>
        <authorList>
            <person name="Komaki H."/>
            <person name="Tamura T."/>
        </authorList>
    </citation>
    <scope>NUCLEOTIDE SEQUENCE</scope>
    <source>
        <strain evidence="8">NBRC 109077</strain>
    </source>
</reference>
<feature type="domain" description="Cardiolipin synthase N-terminal" evidence="7">
    <location>
        <begin position="31"/>
        <end position="73"/>
    </location>
</feature>
<evidence type="ECO:0000256" key="3">
    <source>
        <dbReference type="ARBA" id="ARBA00022692"/>
    </source>
</evidence>
<feature type="transmembrane region" description="Helical" evidence="6">
    <location>
        <begin position="20"/>
        <end position="41"/>
    </location>
</feature>
<keyword evidence="5 6" id="KW-0472">Membrane</keyword>
<evidence type="ECO:0000313" key="9">
    <source>
        <dbReference type="Proteomes" id="UP000634476"/>
    </source>
</evidence>
<evidence type="ECO:0000259" key="7">
    <source>
        <dbReference type="Pfam" id="PF13396"/>
    </source>
</evidence>
<accession>A0A8J3X0R4</accession>
<dbReference type="Pfam" id="PF13396">
    <property type="entry name" value="PLDc_N"/>
    <property type="match status" value="1"/>
</dbReference>
<name>A0A8J3X0R4_9ACTN</name>
<comment type="subcellular location">
    <subcellularLocation>
        <location evidence="1">Cell membrane</location>
        <topology evidence="1">Multi-pass membrane protein</topology>
    </subcellularLocation>
</comment>
<sequence length="78" mass="9004">MTPTRSHRRWSEFSDRQRTVILALASIELSLTATAAADLWRRPAGQIRGRKPLWWPFLIVQPFGPISYLVLGRRTSSR</sequence>
<keyword evidence="2" id="KW-1003">Cell membrane</keyword>
<dbReference type="AlphaFoldDB" id="A0A8J3X0R4"/>
<protein>
    <recommendedName>
        <fullName evidence="7">Cardiolipin synthase N-terminal domain-containing protein</fullName>
    </recommendedName>
</protein>
<keyword evidence="4 6" id="KW-1133">Transmembrane helix</keyword>
<dbReference type="RefSeq" id="WP_203880207.1">
    <property type="nucleotide sequence ID" value="NZ_BOOK01000089.1"/>
</dbReference>
<evidence type="ECO:0000256" key="2">
    <source>
        <dbReference type="ARBA" id="ARBA00022475"/>
    </source>
</evidence>
<evidence type="ECO:0000313" key="8">
    <source>
        <dbReference type="EMBL" id="GII06007.1"/>
    </source>
</evidence>
<evidence type="ECO:0000256" key="1">
    <source>
        <dbReference type="ARBA" id="ARBA00004651"/>
    </source>
</evidence>
<evidence type="ECO:0000256" key="6">
    <source>
        <dbReference type="SAM" id="Phobius"/>
    </source>
</evidence>
<gene>
    <name evidence="8" type="ORF">Pta02_80150</name>
</gene>
<dbReference type="Proteomes" id="UP000634476">
    <property type="component" value="Unassembled WGS sequence"/>
</dbReference>
<dbReference type="EMBL" id="BOOK01000089">
    <property type="protein sequence ID" value="GII06007.1"/>
    <property type="molecule type" value="Genomic_DNA"/>
</dbReference>
<evidence type="ECO:0000256" key="4">
    <source>
        <dbReference type="ARBA" id="ARBA00022989"/>
    </source>
</evidence>
<dbReference type="InterPro" id="IPR027379">
    <property type="entry name" value="CLS_N"/>
</dbReference>
<proteinExistence type="predicted"/>
<organism evidence="8 9">
    <name type="scientific">Planobispora takensis</name>
    <dbReference type="NCBI Taxonomy" id="1367882"/>
    <lineage>
        <taxon>Bacteria</taxon>
        <taxon>Bacillati</taxon>
        <taxon>Actinomycetota</taxon>
        <taxon>Actinomycetes</taxon>
        <taxon>Streptosporangiales</taxon>
        <taxon>Streptosporangiaceae</taxon>
        <taxon>Planobispora</taxon>
    </lineage>
</organism>
<keyword evidence="9" id="KW-1185">Reference proteome</keyword>
<comment type="caution">
    <text evidence="8">The sequence shown here is derived from an EMBL/GenBank/DDBJ whole genome shotgun (WGS) entry which is preliminary data.</text>
</comment>
<evidence type="ECO:0000256" key="5">
    <source>
        <dbReference type="ARBA" id="ARBA00023136"/>
    </source>
</evidence>